<reference evidence="9" key="2">
    <citation type="submission" date="2018-10" db="EMBL/GenBank/DDBJ databases">
        <title>De novo assembly of a Great Dane genome.</title>
        <authorList>
            <person name="Kidd J.M."/>
            <person name="Pendleton A.L."/>
            <person name="Shen F."/>
            <person name="Emery S."/>
        </authorList>
    </citation>
    <scope>NUCLEOTIDE SEQUENCE [LARGE SCALE GENOMIC DNA]</scope>
    <source>
        <strain evidence="9">Great Dane</strain>
    </source>
</reference>
<dbReference type="PROSITE" id="PS00687">
    <property type="entry name" value="ALDEHYDE_DEHYDR_GLU"/>
    <property type="match status" value="1"/>
</dbReference>
<feature type="active site" evidence="4">
    <location>
        <position position="244"/>
    </location>
</feature>
<dbReference type="Proteomes" id="UP000002254">
    <property type="component" value="Chromosome 18"/>
</dbReference>
<dbReference type="Proteomes" id="UP000694542">
    <property type="component" value="Chromosome 18"/>
</dbReference>
<evidence type="ECO:0000313" key="8">
    <source>
        <dbReference type="Ensembl" id="ENSCAFP00000016562.4"/>
    </source>
</evidence>
<comment type="similarity">
    <text evidence="1 3 6">Belongs to the aldehyde dehydrogenase family.</text>
</comment>
<keyword evidence="2 3" id="KW-0560">Oxidoreductase</keyword>
<evidence type="ECO:0000256" key="6">
    <source>
        <dbReference type="RuleBase" id="RU003345"/>
    </source>
</evidence>
<protein>
    <recommendedName>
        <fullName evidence="3">Aldehyde dehydrogenase</fullName>
    </recommendedName>
</protein>
<accession>A0A8C0YT50</accession>
<dbReference type="InterPro" id="IPR016163">
    <property type="entry name" value="Ald_DH_C"/>
</dbReference>
<dbReference type="InterPro" id="IPR015590">
    <property type="entry name" value="Aldehyde_DH_dom"/>
</dbReference>
<dbReference type="Pfam" id="PF00171">
    <property type="entry name" value="Aldedh"/>
    <property type="match status" value="1"/>
</dbReference>
<organism evidence="9 11">
    <name type="scientific">Canis lupus familiaris</name>
    <name type="common">Dog</name>
    <name type="synonym">Canis familiaris</name>
    <dbReference type="NCBI Taxonomy" id="9615"/>
    <lineage>
        <taxon>Eukaryota</taxon>
        <taxon>Metazoa</taxon>
        <taxon>Chordata</taxon>
        <taxon>Craniata</taxon>
        <taxon>Vertebrata</taxon>
        <taxon>Euteleostomi</taxon>
        <taxon>Mammalia</taxon>
        <taxon>Eutheria</taxon>
        <taxon>Laurasiatheria</taxon>
        <taxon>Carnivora</taxon>
        <taxon>Caniformia</taxon>
        <taxon>Canidae</taxon>
        <taxon>Canis</taxon>
    </lineage>
</organism>
<dbReference type="SUPFAM" id="SSF53720">
    <property type="entry name" value="ALDH-like"/>
    <property type="match status" value="1"/>
</dbReference>
<dbReference type="PIRSF" id="PIRSF036492">
    <property type="entry name" value="ALDH"/>
    <property type="match status" value="1"/>
</dbReference>
<name>A0A8C0YT50_CANLF</name>
<dbReference type="Ensembl" id="ENSCAFT00000017888.5">
    <property type="protein sequence ID" value="ENSCAFP00000016562.4"/>
    <property type="gene ID" value="ENSCAFG00000011246.5"/>
</dbReference>
<evidence type="ECO:0000256" key="1">
    <source>
        <dbReference type="ARBA" id="ARBA00009986"/>
    </source>
</evidence>
<dbReference type="PANTHER" id="PTHR43570">
    <property type="entry name" value="ALDEHYDE DEHYDROGENASE"/>
    <property type="match status" value="1"/>
</dbReference>
<dbReference type="Ensembl" id="ENSCAFT00040017894.1">
    <property type="protein sequence ID" value="ENSCAFP00040015537.1"/>
    <property type="gene ID" value="ENSCAFG00040009589.1"/>
</dbReference>
<gene>
    <name evidence="8" type="primary">LOC611806</name>
</gene>
<evidence type="ECO:0000313" key="11">
    <source>
        <dbReference type="Proteomes" id="UP000694542"/>
    </source>
</evidence>
<dbReference type="Gene3D" id="3.40.309.10">
    <property type="entry name" value="Aldehyde Dehydrogenase, Chain A, domain 2"/>
    <property type="match status" value="1"/>
</dbReference>
<feature type="domain" description="Aldehyde dehydrogenase" evidence="7">
    <location>
        <begin position="12"/>
        <end position="247"/>
    </location>
</feature>
<dbReference type="Gene3D" id="3.40.605.10">
    <property type="entry name" value="Aldehyde Dehydrogenase, Chain A, domain 1"/>
    <property type="match status" value="2"/>
</dbReference>
<sequence>MDPLADTLRRLREAFSAGRTRSPEFRAAQLKGLGRFLQENKQLLQEALAQDLHKSVFEAETSELLMCQNEVDLALKNLHNWMKDEPVAKNLFTQLDSAFIQKEPFGLVLIIAPWNYPMNLPLVSLVGALATGNCVVLKPSELSKSTEKVLAEVLPQYLDQSCFAVVLGGPQETRQLLEHKFDYIFFPGSPRVGRIVMTAAAKHLTPVTLELGGKNPCYVDDDCDPQTVANRVAWFRYFNCGQTCVVPDYALCSPHTRGLGRVRRLRGLLGCGRVAIGGQSDRTSAPSVRGPRPARPREARLATVGPVRHRRHWPPSLPLLAVTVSPPCAKCSRGHSSPPPGLFCRPQVVTQMLHQTSSGIVGGNQGFIHLTLSTLPLGSNSGIGRYHGKFSFDTFSHHRASLLSSSGLEKLNELHYPPYTAHSQKLITWVLGSHRCALL</sequence>
<dbReference type="PANTHER" id="PTHR43570:SF2">
    <property type="entry name" value="ALDEHYDE DEHYDROGENASE FAMILY 3 MEMBER B1"/>
    <property type="match status" value="1"/>
</dbReference>
<dbReference type="InterPro" id="IPR016161">
    <property type="entry name" value="Ald_DH/histidinol_DH"/>
</dbReference>
<evidence type="ECO:0000259" key="7">
    <source>
        <dbReference type="Pfam" id="PF00171"/>
    </source>
</evidence>
<evidence type="ECO:0000256" key="2">
    <source>
        <dbReference type="ARBA" id="ARBA00023002"/>
    </source>
</evidence>
<dbReference type="InterPro" id="IPR012394">
    <property type="entry name" value="Aldehyde_DH_NAD(P)"/>
</dbReference>
<dbReference type="GO" id="GO:0016620">
    <property type="term" value="F:oxidoreductase activity, acting on the aldehyde or oxo group of donors, NAD or NADP as acceptor"/>
    <property type="evidence" value="ECO:0007669"/>
    <property type="project" value="InterPro"/>
</dbReference>
<dbReference type="InterPro" id="IPR029510">
    <property type="entry name" value="Ald_DH_CS_GLU"/>
</dbReference>
<proteinExistence type="inferred from homology"/>
<dbReference type="GO" id="GO:0006081">
    <property type="term" value="P:aldehyde metabolic process"/>
    <property type="evidence" value="ECO:0007669"/>
    <property type="project" value="InterPro"/>
</dbReference>
<dbReference type="InterPro" id="IPR016162">
    <property type="entry name" value="Ald_DH_N"/>
</dbReference>
<reference evidence="9" key="3">
    <citation type="submission" date="2025-05" db="UniProtKB">
        <authorList>
            <consortium name="Ensembl"/>
        </authorList>
    </citation>
    <scope>IDENTIFICATION</scope>
</reference>
<accession>A0A8P0SG61</accession>
<evidence type="ECO:0000256" key="5">
    <source>
        <dbReference type="PROSITE-ProRule" id="PRU10007"/>
    </source>
</evidence>
<feature type="active site" evidence="4 5">
    <location>
        <position position="210"/>
    </location>
</feature>
<reference evidence="8 10" key="1">
    <citation type="journal article" date="2005" name="Nature">
        <title>Genome sequence, comparative analysis and haplotype structure of the domestic dog.</title>
        <authorList>
            <consortium name="Broad Sequencing Platform"/>
            <person name="Lindblad-Toh K."/>
            <person name="Wade C.M."/>
            <person name="Mikkelsen T.S."/>
            <person name="Karlsson E.K."/>
            <person name="Jaffe D.B."/>
            <person name="Kamal M."/>
            <person name="Clamp M."/>
            <person name="Chang J.L."/>
            <person name="Kulbokas E.J. III"/>
            <person name="Zody M.C."/>
            <person name="Mauceli E."/>
            <person name="Xie X."/>
            <person name="Breen M."/>
            <person name="Wayne R.K."/>
            <person name="Ostrander E.A."/>
            <person name="Ponting C.P."/>
            <person name="Galibert F."/>
            <person name="Smith D.R."/>
            <person name="DeJong P.J."/>
            <person name="Kirkness E."/>
            <person name="Alvarez P."/>
            <person name="Biagi T."/>
            <person name="Brockman W."/>
            <person name="Butler J."/>
            <person name="Chin C.W."/>
            <person name="Cook A."/>
            <person name="Cuff J."/>
            <person name="Daly M.J."/>
            <person name="DeCaprio D."/>
            <person name="Gnerre S."/>
            <person name="Grabherr M."/>
            <person name="Kellis M."/>
            <person name="Kleber M."/>
            <person name="Bardeleben C."/>
            <person name="Goodstadt L."/>
            <person name="Heger A."/>
            <person name="Hitte C."/>
            <person name="Kim L."/>
            <person name="Koepfli K.P."/>
            <person name="Parker H.G."/>
            <person name="Pollinger J.P."/>
            <person name="Searle S.M."/>
            <person name="Sutter N.B."/>
            <person name="Thomas R."/>
            <person name="Webber C."/>
            <person name="Baldwin J."/>
            <person name="Abebe A."/>
            <person name="Abouelleil A."/>
            <person name="Aftuck L."/>
            <person name="Ait-Zahra M."/>
            <person name="Aldredge T."/>
            <person name="Allen N."/>
            <person name="An P."/>
            <person name="Anderson S."/>
            <person name="Antoine C."/>
            <person name="Arachchi H."/>
            <person name="Aslam A."/>
            <person name="Ayotte L."/>
            <person name="Bachantsang P."/>
            <person name="Barry A."/>
            <person name="Bayul T."/>
            <person name="Benamara M."/>
            <person name="Berlin A."/>
            <person name="Bessette D."/>
            <person name="Blitshteyn B."/>
            <person name="Bloom T."/>
            <person name="Blye J."/>
            <person name="Boguslavskiy L."/>
            <person name="Bonnet C."/>
            <person name="Boukhgalter B."/>
            <person name="Brown A."/>
            <person name="Cahill P."/>
            <person name="Calixte N."/>
            <person name="Camarata J."/>
            <person name="Cheshatsang Y."/>
            <person name="Chu J."/>
            <person name="Citroen M."/>
            <person name="Collymore A."/>
            <person name="Cooke P."/>
            <person name="Dawoe T."/>
            <person name="Daza R."/>
            <person name="Decktor K."/>
            <person name="DeGray S."/>
            <person name="Dhargay N."/>
            <person name="Dooley K."/>
            <person name="Dooley K."/>
            <person name="Dorje P."/>
            <person name="Dorjee K."/>
            <person name="Dorris L."/>
            <person name="Duffey N."/>
            <person name="Dupes A."/>
            <person name="Egbiremolen O."/>
            <person name="Elong R."/>
            <person name="Falk J."/>
            <person name="Farina A."/>
            <person name="Faro S."/>
            <person name="Ferguson D."/>
            <person name="Ferreira P."/>
            <person name="Fisher S."/>
            <person name="FitzGerald M."/>
            <person name="Foley K."/>
            <person name="Foley C."/>
            <person name="Franke A."/>
            <person name="Friedrich D."/>
            <person name="Gage D."/>
            <person name="Garber M."/>
            <person name="Gearin G."/>
            <person name="Giannoukos G."/>
            <person name="Goode T."/>
            <person name="Goyette A."/>
            <person name="Graham J."/>
            <person name="Grandbois E."/>
            <person name="Gyaltsen K."/>
            <person name="Hafez N."/>
            <person name="Hagopian D."/>
            <person name="Hagos B."/>
            <person name="Hall J."/>
            <person name="Healy C."/>
            <person name="Hegarty R."/>
            <person name="Honan T."/>
            <person name="Horn A."/>
            <person name="Houde N."/>
            <person name="Hughes L."/>
            <person name="Hunnicutt L."/>
            <person name="Husby M."/>
            <person name="Jester B."/>
            <person name="Jones C."/>
            <person name="Kamat A."/>
            <person name="Kanga B."/>
            <person name="Kells C."/>
            <person name="Khazanovich D."/>
            <person name="Kieu A.C."/>
            <person name="Kisner P."/>
            <person name="Kumar M."/>
            <person name="Lance K."/>
            <person name="Landers T."/>
            <person name="Lara M."/>
            <person name="Lee W."/>
            <person name="Leger J.P."/>
            <person name="Lennon N."/>
            <person name="Leuper L."/>
            <person name="LeVine S."/>
            <person name="Liu J."/>
            <person name="Liu X."/>
            <person name="Lokyitsang Y."/>
            <person name="Lokyitsang T."/>
            <person name="Lui A."/>
            <person name="Macdonald J."/>
            <person name="Major J."/>
            <person name="Marabella R."/>
            <person name="Maru K."/>
            <person name="Matthews C."/>
            <person name="McDonough S."/>
            <person name="Mehta T."/>
            <person name="Meldrim J."/>
            <person name="Melnikov A."/>
            <person name="Meneus L."/>
            <person name="Mihalev A."/>
            <person name="Mihova T."/>
            <person name="Miller K."/>
            <person name="Mittelman R."/>
            <person name="Mlenga V."/>
            <person name="Mulrain L."/>
            <person name="Munson G."/>
            <person name="Navidi A."/>
            <person name="Naylor J."/>
            <person name="Nguyen T."/>
            <person name="Nguyen N."/>
            <person name="Nguyen C."/>
            <person name="Nguyen T."/>
            <person name="Nicol R."/>
            <person name="Norbu N."/>
            <person name="Norbu C."/>
            <person name="Novod N."/>
            <person name="Nyima T."/>
            <person name="Olandt P."/>
            <person name="O'Neill B."/>
            <person name="O'Neill K."/>
            <person name="Osman S."/>
            <person name="Oyono L."/>
            <person name="Patti C."/>
            <person name="Perrin D."/>
            <person name="Phunkhang P."/>
            <person name="Pierre F."/>
            <person name="Priest M."/>
            <person name="Rachupka A."/>
            <person name="Raghuraman S."/>
            <person name="Rameau R."/>
            <person name="Ray V."/>
            <person name="Raymond C."/>
            <person name="Rege F."/>
            <person name="Rise C."/>
            <person name="Rogers J."/>
            <person name="Rogov P."/>
            <person name="Sahalie J."/>
            <person name="Settipalli S."/>
            <person name="Sharpe T."/>
            <person name="Shea T."/>
            <person name="Sheehan M."/>
            <person name="Sherpa N."/>
            <person name="Shi J."/>
            <person name="Shih D."/>
            <person name="Sloan J."/>
            <person name="Smith C."/>
            <person name="Sparrow T."/>
            <person name="Stalker J."/>
            <person name="Stange-Thomann N."/>
            <person name="Stavropoulos S."/>
            <person name="Stone C."/>
            <person name="Stone S."/>
            <person name="Sykes S."/>
            <person name="Tchuinga P."/>
            <person name="Tenzing P."/>
            <person name="Tesfaye S."/>
            <person name="Thoulutsang D."/>
            <person name="Thoulutsang Y."/>
            <person name="Topham K."/>
            <person name="Topping I."/>
            <person name="Tsamla T."/>
            <person name="Vassiliev H."/>
            <person name="Venkataraman V."/>
            <person name="Vo A."/>
            <person name="Wangchuk T."/>
            <person name="Wangdi T."/>
            <person name="Weiand M."/>
            <person name="Wilkinson J."/>
            <person name="Wilson A."/>
            <person name="Yadav S."/>
            <person name="Yang S."/>
            <person name="Yang X."/>
            <person name="Young G."/>
            <person name="Yu Q."/>
            <person name="Zainoun J."/>
            <person name="Zembek L."/>
            <person name="Zimmer A."/>
            <person name="Lander E.S."/>
        </authorList>
    </citation>
    <scope>NUCLEOTIDE SEQUENCE [LARGE SCALE GENOMIC DNA]</scope>
    <source>
        <strain evidence="8">Boxer</strain>
    </source>
</reference>
<evidence type="ECO:0000313" key="10">
    <source>
        <dbReference type="Proteomes" id="UP000002254"/>
    </source>
</evidence>
<dbReference type="AlphaFoldDB" id="A0A8C0YT50"/>
<evidence type="ECO:0000313" key="9">
    <source>
        <dbReference type="Ensembl" id="ENSCAFP00040015537.1"/>
    </source>
</evidence>
<evidence type="ECO:0000256" key="3">
    <source>
        <dbReference type="PIRNR" id="PIRNR036492"/>
    </source>
</evidence>
<evidence type="ECO:0000256" key="4">
    <source>
        <dbReference type="PIRSR" id="PIRSR036492-1"/>
    </source>
</evidence>
<dbReference type="FunFam" id="3.40.605.10:FF:000004">
    <property type="entry name" value="Aldehyde dehydrogenase"/>
    <property type="match status" value="1"/>
</dbReference>